<accession>A0AAD8YBE8</accession>
<reference evidence="1" key="1">
    <citation type="submission" date="2023-06" db="EMBL/GenBank/DDBJ databases">
        <title>Survivors Of The Sea: Transcriptome response of Skeletonema marinoi to long-term dormancy.</title>
        <authorList>
            <person name="Pinder M.I.M."/>
            <person name="Kourtchenko O."/>
            <person name="Robertson E.K."/>
            <person name="Larsson T."/>
            <person name="Maumus F."/>
            <person name="Osuna-Cruz C.M."/>
            <person name="Vancaester E."/>
            <person name="Stenow R."/>
            <person name="Vandepoele K."/>
            <person name="Ploug H."/>
            <person name="Bruchert V."/>
            <person name="Godhe A."/>
            <person name="Topel M."/>
        </authorList>
    </citation>
    <scope>NUCLEOTIDE SEQUENCE</scope>
    <source>
        <strain evidence="1">R05AC</strain>
    </source>
</reference>
<evidence type="ECO:0000313" key="1">
    <source>
        <dbReference type="EMBL" id="KAK1742450.1"/>
    </source>
</evidence>
<dbReference type="AlphaFoldDB" id="A0AAD8YBE8"/>
<organism evidence="1 2">
    <name type="scientific">Skeletonema marinoi</name>
    <dbReference type="NCBI Taxonomy" id="267567"/>
    <lineage>
        <taxon>Eukaryota</taxon>
        <taxon>Sar</taxon>
        <taxon>Stramenopiles</taxon>
        <taxon>Ochrophyta</taxon>
        <taxon>Bacillariophyta</taxon>
        <taxon>Coscinodiscophyceae</taxon>
        <taxon>Thalassiosirophycidae</taxon>
        <taxon>Thalassiosirales</taxon>
        <taxon>Skeletonemataceae</taxon>
        <taxon>Skeletonema</taxon>
        <taxon>Skeletonema marinoi-dohrnii complex</taxon>
    </lineage>
</organism>
<evidence type="ECO:0000313" key="2">
    <source>
        <dbReference type="Proteomes" id="UP001224775"/>
    </source>
</evidence>
<dbReference type="Proteomes" id="UP001224775">
    <property type="component" value="Unassembled WGS sequence"/>
</dbReference>
<dbReference type="EMBL" id="JATAAI010000011">
    <property type="protein sequence ID" value="KAK1742450.1"/>
    <property type="molecule type" value="Genomic_DNA"/>
</dbReference>
<sequence length="131" mass="14062">MVAISRSNVRRVRRGNGGGGVLDMLDNIPYVSQLSSADRLLLLCGVALLGTHMTGSSSSTENNLANDPRLSPELRKMGLSDQALLRRGGGKRIVVGPHKLDSEENAVALDIIKILDCDALQDEMDEMECGT</sequence>
<keyword evidence="2" id="KW-1185">Reference proteome</keyword>
<proteinExistence type="predicted"/>
<name>A0AAD8YBE8_9STRA</name>
<gene>
    <name evidence="1" type="ORF">QTG54_007015</name>
</gene>
<protein>
    <submittedName>
        <fullName evidence="1">Uncharacterized protein</fullName>
    </submittedName>
</protein>
<comment type="caution">
    <text evidence="1">The sequence shown here is derived from an EMBL/GenBank/DDBJ whole genome shotgun (WGS) entry which is preliminary data.</text>
</comment>